<dbReference type="PANTHER" id="PTHR24559:SF429">
    <property type="entry name" value="RNA-DIRECTED DNA POLYMERASE HOMOLOG"/>
    <property type="match status" value="1"/>
</dbReference>
<reference evidence="1" key="2">
    <citation type="submission" date="2022-01" db="EMBL/GenBank/DDBJ databases">
        <authorList>
            <person name="Yamashiro T."/>
            <person name="Shiraishi A."/>
            <person name="Satake H."/>
            <person name="Nakayama K."/>
        </authorList>
    </citation>
    <scope>NUCLEOTIDE SEQUENCE</scope>
</reference>
<evidence type="ECO:0008006" key="3">
    <source>
        <dbReference type="Google" id="ProtNLM"/>
    </source>
</evidence>
<gene>
    <name evidence="1" type="ORF">Tco_1092157</name>
</gene>
<dbReference type="PANTHER" id="PTHR24559">
    <property type="entry name" value="TRANSPOSON TY3-I GAG-POL POLYPROTEIN"/>
    <property type="match status" value="1"/>
</dbReference>
<keyword evidence="2" id="KW-1185">Reference proteome</keyword>
<evidence type="ECO:0000313" key="2">
    <source>
        <dbReference type="Proteomes" id="UP001151760"/>
    </source>
</evidence>
<dbReference type="InterPro" id="IPR053134">
    <property type="entry name" value="RNA-dir_DNA_polymerase"/>
</dbReference>
<dbReference type="Proteomes" id="UP001151760">
    <property type="component" value="Unassembled WGS sequence"/>
</dbReference>
<reference evidence="1" key="1">
    <citation type="journal article" date="2022" name="Int. J. Mol. Sci.">
        <title>Draft Genome of Tanacetum Coccineum: Genomic Comparison of Closely Related Tanacetum-Family Plants.</title>
        <authorList>
            <person name="Yamashiro T."/>
            <person name="Shiraishi A."/>
            <person name="Nakayama K."/>
            <person name="Satake H."/>
        </authorList>
    </citation>
    <scope>NUCLEOTIDE SEQUENCE</scope>
</reference>
<comment type="caution">
    <text evidence="1">The sequence shown here is derived from an EMBL/GenBank/DDBJ whole genome shotgun (WGS) entry which is preliminary data.</text>
</comment>
<sequence length="293" mass="33282">MRNYLGASINLIPYSLYADRSFQYPVGIAKNMLVEVAIRVKQKQLNLGVGTEQMIFNIDSVMKHSYSNDDTCFIIDVINEILEEDFDALLDEGSKILHSIEGTLLEEEIFSAFDEFMPMAADENSESESDTEEPPFEKITINTDYKIKTSLEEPPTDLELKPLPNNLEYVFLEEPSFLPVIISSKLSAQNKSKLVSVLRKHKEAFAWKTTDIPEVVKKEIVKLLDTGIIYPIADSLWVSHIHYVPKKGGITVVTNENDELVPTRTITGWRVSIDYLKLNEATAKDHFPLSFMD</sequence>
<evidence type="ECO:0000313" key="1">
    <source>
        <dbReference type="EMBL" id="GJT96639.1"/>
    </source>
</evidence>
<name>A0ABQ5I927_9ASTR</name>
<proteinExistence type="predicted"/>
<accession>A0ABQ5I927</accession>
<dbReference type="SUPFAM" id="SSF56672">
    <property type="entry name" value="DNA/RNA polymerases"/>
    <property type="match status" value="1"/>
</dbReference>
<protein>
    <recommendedName>
        <fullName evidence="3">Reverse transcriptase domain-containing protein</fullName>
    </recommendedName>
</protein>
<dbReference type="EMBL" id="BQNB010020500">
    <property type="protein sequence ID" value="GJT96639.1"/>
    <property type="molecule type" value="Genomic_DNA"/>
</dbReference>
<dbReference type="InterPro" id="IPR043502">
    <property type="entry name" value="DNA/RNA_pol_sf"/>
</dbReference>
<organism evidence="1 2">
    <name type="scientific">Tanacetum coccineum</name>
    <dbReference type="NCBI Taxonomy" id="301880"/>
    <lineage>
        <taxon>Eukaryota</taxon>
        <taxon>Viridiplantae</taxon>
        <taxon>Streptophyta</taxon>
        <taxon>Embryophyta</taxon>
        <taxon>Tracheophyta</taxon>
        <taxon>Spermatophyta</taxon>
        <taxon>Magnoliopsida</taxon>
        <taxon>eudicotyledons</taxon>
        <taxon>Gunneridae</taxon>
        <taxon>Pentapetalae</taxon>
        <taxon>asterids</taxon>
        <taxon>campanulids</taxon>
        <taxon>Asterales</taxon>
        <taxon>Asteraceae</taxon>
        <taxon>Asteroideae</taxon>
        <taxon>Anthemideae</taxon>
        <taxon>Anthemidinae</taxon>
        <taxon>Tanacetum</taxon>
    </lineage>
</organism>
<dbReference type="Gene3D" id="3.10.10.10">
    <property type="entry name" value="HIV Type 1 Reverse Transcriptase, subunit A, domain 1"/>
    <property type="match status" value="1"/>
</dbReference>